<evidence type="ECO:0000259" key="3">
    <source>
        <dbReference type="PROSITE" id="PS50158"/>
    </source>
</evidence>
<feature type="compositionally biased region" description="Polar residues" evidence="2">
    <location>
        <begin position="81"/>
        <end position="98"/>
    </location>
</feature>
<feature type="compositionally biased region" description="Low complexity" evidence="2">
    <location>
        <begin position="1"/>
        <end position="14"/>
    </location>
</feature>
<feature type="compositionally biased region" description="Low complexity" evidence="2">
    <location>
        <begin position="335"/>
        <end position="356"/>
    </location>
</feature>
<dbReference type="PROSITE" id="PS50158">
    <property type="entry name" value="ZF_CCHC"/>
    <property type="match status" value="1"/>
</dbReference>
<dbReference type="AlphaFoldDB" id="A0A0C9UC04"/>
<accession>A0A0C9UC04</accession>
<protein>
    <recommendedName>
        <fullName evidence="3">CCHC-type domain-containing protein</fullName>
    </recommendedName>
</protein>
<evidence type="ECO:0000256" key="2">
    <source>
        <dbReference type="SAM" id="MobiDB-lite"/>
    </source>
</evidence>
<dbReference type="HOGENOM" id="CLU_721926_0_0_1"/>
<feature type="region of interest" description="Disordered" evidence="2">
    <location>
        <begin position="1"/>
        <end position="20"/>
    </location>
</feature>
<dbReference type="GO" id="GO:0003676">
    <property type="term" value="F:nucleic acid binding"/>
    <property type="evidence" value="ECO:0007669"/>
    <property type="project" value="InterPro"/>
</dbReference>
<keyword evidence="1" id="KW-0479">Metal-binding</keyword>
<dbReference type="OrthoDB" id="5552562at2759"/>
<dbReference type="EMBL" id="KN838047">
    <property type="protein sequence ID" value="KIJ22635.1"/>
    <property type="molecule type" value="Genomic_DNA"/>
</dbReference>
<feature type="region of interest" description="Disordered" evidence="2">
    <location>
        <begin position="326"/>
        <end position="380"/>
    </location>
</feature>
<evidence type="ECO:0000313" key="5">
    <source>
        <dbReference type="EMBL" id="KIJ34104.1"/>
    </source>
</evidence>
<feature type="compositionally biased region" description="Polar residues" evidence="2">
    <location>
        <begin position="59"/>
        <end position="71"/>
    </location>
</feature>
<keyword evidence="1" id="KW-0862">Zinc</keyword>
<evidence type="ECO:0000313" key="4">
    <source>
        <dbReference type="EMBL" id="KIJ22635.1"/>
    </source>
</evidence>
<gene>
    <name evidence="5" type="ORF">M422DRAFT_263904</name>
    <name evidence="4" type="ORF">M422DRAFT_276902</name>
</gene>
<keyword evidence="1" id="KW-0863">Zinc-finger</keyword>
<dbReference type="Proteomes" id="UP000054279">
    <property type="component" value="Unassembled WGS sequence"/>
</dbReference>
<feature type="domain" description="CCHC-type" evidence="3">
    <location>
        <begin position="397"/>
        <end position="410"/>
    </location>
</feature>
<proteinExistence type="predicted"/>
<feature type="region of interest" description="Disordered" evidence="2">
    <location>
        <begin position="26"/>
        <end position="172"/>
    </location>
</feature>
<sequence>MSTRTQTVTRVSSSLQPESDLHFLTAQDQRADRQHCAQSRGLINSQGQPLEPLPPLTRPHQQMAGTTNTSGLPGPPLGDNPQDNDNSDHGNQSPHLSHNNSPRGNTGRGGNGPPDNSDNGDNDDGGPPPDPPPDCDNQNDFAGDIRRELQSLLSGGRGPSSKVQGPDPFDGSDPDKLKVYLISCQMVFQAQQQRTALEFFEPYILTEDDPDYVEPTFFTDWIAFKQILLDNFGSTFPKEEAEMALEKLAFPDGGQATKYFIQFAKYKAHINFGDRTYQCIAYHALLKCLKDCIVDITPRPDNYEDLQHLVLQLDTHYWEYKSEEKTEAKATPKANTSTVSNNSSGNTGRTSGNNKTTSDKGKTKQKSTPVNDIGSKLGPDGKLLPAKCQRHIDGGLCLVCGKSSHMAKDCLRAKITPTTTTMTQTKARTAMIKTVADSTKSAEASGSKN</sequence>
<evidence type="ECO:0000256" key="1">
    <source>
        <dbReference type="PROSITE-ProRule" id="PRU00047"/>
    </source>
</evidence>
<dbReference type="GO" id="GO:0008270">
    <property type="term" value="F:zinc ion binding"/>
    <property type="evidence" value="ECO:0007669"/>
    <property type="project" value="UniProtKB-KW"/>
</dbReference>
<evidence type="ECO:0000313" key="6">
    <source>
        <dbReference type="Proteomes" id="UP000054279"/>
    </source>
</evidence>
<name>A0A0C9UC04_SPHS4</name>
<keyword evidence="6" id="KW-1185">Reference proteome</keyword>
<organism evidence="4 6">
    <name type="scientific">Sphaerobolus stellatus (strain SS14)</name>
    <dbReference type="NCBI Taxonomy" id="990650"/>
    <lineage>
        <taxon>Eukaryota</taxon>
        <taxon>Fungi</taxon>
        <taxon>Dikarya</taxon>
        <taxon>Basidiomycota</taxon>
        <taxon>Agaricomycotina</taxon>
        <taxon>Agaricomycetes</taxon>
        <taxon>Phallomycetidae</taxon>
        <taxon>Geastrales</taxon>
        <taxon>Sphaerobolaceae</taxon>
        <taxon>Sphaerobolus</taxon>
    </lineage>
</organism>
<reference evidence="4 6" key="1">
    <citation type="submission" date="2014-06" db="EMBL/GenBank/DDBJ databases">
        <title>Evolutionary Origins and Diversification of the Mycorrhizal Mutualists.</title>
        <authorList>
            <consortium name="DOE Joint Genome Institute"/>
            <consortium name="Mycorrhizal Genomics Consortium"/>
            <person name="Kohler A."/>
            <person name="Kuo A."/>
            <person name="Nagy L.G."/>
            <person name="Floudas D."/>
            <person name="Copeland A."/>
            <person name="Barry K.W."/>
            <person name="Cichocki N."/>
            <person name="Veneault-Fourrey C."/>
            <person name="LaButti K."/>
            <person name="Lindquist E.A."/>
            <person name="Lipzen A."/>
            <person name="Lundell T."/>
            <person name="Morin E."/>
            <person name="Murat C."/>
            <person name="Riley R."/>
            <person name="Ohm R."/>
            <person name="Sun H."/>
            <person name="Tunlid A."/>
            <person name="Henrissat B."/>
            <person name="Grigoriev I.V."/>
            <person name="Hibbett D.S."/>
            <person name="Martin F."/>
        </authorList>
    </citation>
    <scope>NUCLEOTIDE SEQUENCE [LARGE SCALE GENOMIC DNA]</scope>
    <source>
        <strain evidence="4 6">SS14</strain>
    </source>
</reference>
<dbReference type="EMBL" id="KN837204">
    <property type="protein sequence ID" value="KIJ34104.1"/>
    <property type="molecule type" value="Genomic_DNA"/>
</dbReference>
<dbReference type="InterPro" id="IPR001878">
    <property type="entry name" value="Znf_CCHC"/>
</dbReference>